<accession>A0A8H3XS85</accession>
<proteinExistence type="predicted"/>
<comment type="subcellular location">
    <subcellularLocation>
        <location evidence="1">Membrane</location>
        <topology evidence="1">Multi-pass membrane protein</topology>
    </subcellularLocation>
</comment>
<dbReference type="AlphaFoldDB" id="A0A8H3XS85"/>
<feature type="transmembrane region" description="Helical" evidence="5">
    <location>
        <begin position="167"/>
        <end position="185"/>
    </location>
</feature>
<dbReference type="GO" id="GO:0005351">
    <property type="term" value="F:carbohydrate:proton symporter activity"/>
    <property type="evidence" value="ECO:0007669"/>
    <property type="project" value="TreeGrafter"/>
</dbReference>
<dbReference type="Pfam" id="PF00083">
    <property type="entry name" value="Sugar_tr"/>
    <property type="match status" value="1"/>
</dbReference>
<keyword evidence="2 5" id="KW-0812">Transmembrane</keyword>
<dbReference type="InterPro" id="IPR050360">
    <property type="entry name" value="MFS_Sugar_Transporters"/>
</dbReference>
<dbReference type="InterPro" id="IPR005828">
    <property type="entry name" value="MFS_sugar_transport-like"/>
</dbReference>
<organism evidence="6 7">
    <name type="scientific">Aspergillus udagawae</name>
    <dbReference type="NCBI Taxonomy" id="91492"/>
    <lineage>
        <taxon>Eukaryota</taxon>
        <taxon>Fungi</taxon>
        <taxon>Dikarya</taxon>
        <taxon>Ascomycota</taxon>
        <taxon>Pezizomycotina</taxon>
        <taxon>Eurotiomycetes</taxon>
        <taxon>Eurotiomycetidae</taxon>
        <taxon>Eurotiales</taxon>
        <taxon>Aspergillaceae</taxon>
        <taxon>Aspergillus</taxon>
        <taxon>Aspergillus subgen. Fumigati</taxon>
    </lineage>
</organism>
<reference evidence="6 7" key="1">
    <citation type="submission" date="2020-01" db="EMBL/GenBank/DDBJ databases">
        <title>Draft genome sequence of Aspergillus udagawae IFM 46972.</title>
        <authorList>
            <person name="Takahashi H."/>
            <person name="Yaguchi T."/>
        </authorList>
    </citation>
    <scope>NUCLEOTIDE SEQUENCE [LARGE SCALE GENOMIC DNA]</scope>
    <source>
        <strain evidence="6 7">IFM 46972</strain>
    </source>
</reference>
<feature type="transmembrane region" description="Helical" evidence="5">
    <location>
        <begin position="190"/>
        <end position="208"/>
    </location>
</feature>
<dbReference type="Proteomes" id="UP000465221">
    <property type="component" value="Unassembled WGS sequence"/>
</dbReference>
<dbReference type="InterPro" id="IPR036259">
    <property type="entry name" value="MFS_trans_sf"/>
</dbReference>
<gene>
    <name evidence="6" type="ORF">IFM46972_11453</name>
</gene>
<evidence type="ECO:0000256" key="2">
    <source>
        <dbReference type="ARBA" id="ARBA00022692"/>
    </source>
</evidence>
<evidence type="ECO:0000313" key="7">
    <source>
        <dbReference type="Proteomes" id="UP000465221"/>
    </source>
</evidence>
<dbReference type="SUPFAM" id="SSF103473">
    <property type="entry name" value="MFS general substrate transporter"/>
    <property type="match status" value="1"/>
</dbReference>
<sequence>MSQMAVDDYLCNSQQRDSMGRFPDLFSVVRTELMLVVLRGHLLSYINLWTNLWCFCDPRLGRYRIRMGITCPLRTAVGFYHPSLNGRWWLIQQERPEEAYMSLLWLTRPGAGALSVDEMVAMMRHTNKVEDISAIATYPIANAWRREPTANQYHYHVRTAFNLVVRMYWLAICANVMYWALLPWVGRRRLYLSGDSLSSVILIAAFWVNIMPEAQTHSWMLGSFVIALTFVYQMTLGPVCYMLVAEVPSTRLRLKTIIVGRVVYNMTSIITNTVTPRILNPIASGRENRAFSLLGPAFCVLYGVISDFRRLLDSVTLRLTFCLRSARRQSSSAYSNATWPDPDTMI</sequence>
<comment type="caution">
    <text evidence="6">The sequence shown here is derived from an EMBL/GenBank/DDBJ whole genome shotgun (WGS) entry which is preliminary data.</text>
</comment>
<dbReference type="Gene3D" id="1.20.1250.20">
    <property type="entry name" value="MFS general substrate transporter like domains"/>
    <property type="match status" value="1"/>
</dbReference>
<evidence type="ECO:0000256" key="5">
    <source>
        <dbReference type="SAM" id="Phobius"/>
    </source>
</evidence>
<name>A0A8H3XS85_9EURO</name>
<dbReference type="EMBL" id="BLKC01000229">
    <property type="protein sequence ID" value="GFF59697.1"/>
    <property type="molecule type" value="Genomic_DNA"/>
</dbReference>
<protein>
    <submittedName>
        <fullName evidence="6">Uncharacterized protein</fullName>
    </submittedName>
</protein>
<keyword evidence="3 5" id="KW-1133">Transmembrane helix</keyword>
<evidence type="ECO:0000256" key="3">
    <source>
        <dbReference type="ARBA" id="ARBA00022989"/>
    </source>
</evidence>
<keyword evidence="4 5" id="KW-0472">Membrane</keyword>
<dbReference type="PANTHER" id="PTHR48022:SF49">
    <property type="entry name" value="SUGAR TRANSPORTER, PUTATIVE (AFU_ORTHOLOGUE AFUA_8G01340)-RELATED"/>
    <property type="match status" value="1"/>
</dbReference>
<dbReference type="PANTHER" id="PTHR48022">
    <property type="entry name" value="PLASTIDIC GLUCOSE TRANSPORTER 4"/>
    <property type="match status" value="1"/>
</dbReference>
<evidence type="ECO:0000256" key="1">
    <source>
        <dbReference type="ARBA" id="ARBA00004141"/>
    </source>
</evidence>
<feature type="transmembrane region" description="Helical" evidence="5">
    <location>
        <begin position="220"/>
        <end position="244"/>
    </location>
</feature>
<evidence type="ECO:0000313" key="6">
    <source>
        <dbReference type="EMBL" id="GFF59697.1"/>
    </source>
</evidence>
<evidence type="ECO:0000256" key="4">
    <source>
        <dbReference type="ARBA" id="ARBA00023136"/>
    </source>
</evidence>
<dbReference type="GO" id="GO:0016020">
    <property type="term" value="C:membrane"/>
    <property type="evidence" value="ECO:0007669"/>
    <property type="project" value="UniProtKB-SubCell"/>
</dbReference>